<evidence type="ECO:0000313" key="2">
    <source>
        <dbReference type="EMBL" id="OWZ06517.1"/>
    </source>
</evidence>
<reference evidence="3" key="1">
    <citation type="submission" date="2017-03" db="EMBL/GenBank/DDBJ databases">
        <title>Phytopthora megakarya and P. palmivora, two closely related causual agents of cacao black pod achieved similar genome size and gene model numbers by different mechanisms.</title>
        <authorList>
            <person name="Ali S."/>
            <person name="Shao J."/>
            <person name="Larry D.J."/>
            <person name="Kronmiller B."/>
            <person name="Shen D."/>
            <person name="Strem M.D."/>
            <person name="Melnick R.L."/>
            <person name="Guiltinan M.J."/>
            <person name="Tyler B.M."/>
            <person name="Meinhardt L.W."/>
            <person name="Bailey B.A."/>
        </authorList>
    </citation>
    <scope>NUCLEOTIDE SEQUENCE [LARGE SCALE GENOMIC DNA]</scope>
    <source>
        <strain evidence="3">zdho120</strain>
    </source>
</reference>
<dbReference type="EMBL" id="NBNE01003927">
    <property type="protein sequence ID" value="OWZ06517.1"/>
    <property type="molecule type" value="Genomic_DNA"/>
</dbReference>
<dbReference type="AlphaFoldDB" id="A0A225VP37"/>
<evidence type="ECO:0000313" key="3">
    <source>
        <dbReference type="Proteomes" id="UP000198211"/>
    </source>
</evidence>
<protein>
    <submittedName>
        <fullName evidence="2">Uncharacterized protein</fullName>
    </submittedName>
</protein>
<feature type="non-terminal residue" evidence="2">
    <location>
        <position position="1"/>
    </location>
</feature>
<name>A0A225VP37_9STRA</name>
<accession>A0A225VP37</accession>
<sequence>EMRVTHDKVTDHLNGRGRNATRNSKTIRGAVSQGVLDEKQTIPLFDVTTSRVLYVPISYILNFAYYSGRRRRIPAHISIGDSVFDGAVAPDARRSPISESVVRLHGEGDAPGNSHQQSNSDILSDSDEDSETEEGTHTRSGPVSLPLRRSASEGPDPNVGDCVTVSVTIHDGLVNCTYAGMNGQLVLETVLSEAEEVAFLPHPTTLQCGYDWKFGIQVGLSAMHFARLDPDTKRDRSQNVDMNNFSRKYPLPKPAVASTASDVVDAIDVLTAFCTTLFGPLVINLLQAARQVLLIPRIQADHPDAAAISSLVQYVDIGSVSAISAEFSTEHVLYTILVQSVIQRRVAQLAPETGSTGGHYRVQGRQSKGRHVRYTGNVQRKSQRVVPLEVLVALPKHQGKALRMKYISNQGCRSQGASCIYED</sequence>
<evidence type="ECO:0000256" key="1">
    <source>
        <dbReference type="SAM" id="MobiDB-lite"/>
    </source>
</evidence>
<feature type="compositionally biased region" description="Basic and acidic residues" evidence="1">
    <location>
        <begin position="1"/>
        <end position="14"/>
    </location>
</feature>
<feature type="region of interest" description="Disordered" evidence="1">
    <location>
        <begin position="104"/>
        <end position="160"/>
    </location>
</feature>
<comment type="caution">
    <text evidence="2">The sequence shown here is derived from an EMBL/GenBank/DDBJ whole genome shotgun (WGS) entry which is preliminary data.</text>
</comment>
<feature type="compositionally biased region" description="Acidic residues" evidence="1">
    <location>
        <begin position="124"/>
        <end position="133"/>
    </location>
</feature>
<feature type="region of interest" description="Disordered" evidence="1">
    <location>
        <begin position="1"/>
        <end position="24"/>
    </location>
</feature>
<keyword evidence="3" id="KW-1185">Reference proteome</keyword>
<organism evidence="2 3">
    <name type="scientific">Phytophthora megakarya</name>
    <dbReference type="NCBI Taxonomy" id="4795"/>
    <lineage>
        <taxon>Eukaryota</taxon>
        <taxon>Sar</taxon>
        <taxon>Stramenopiles</taxon>
        <taxon>Oomycota</taxon>
        <taxon>Peronosporomycetes</taxon>
        <taxon>Peronosporales</taxon>
        <taxon>Peronosporaceae</taxon>
        <taxon>Phytophthora</taxon>
    </lineage>
</organism>
<proteinExistence type="predicted"/>
<dbReference type="Proteomes" id="UP000198211">
    <property type="component" value="Unassembled WGS sequence"/>
</dbReference>
<gene>
    <name evidence="2" type="ORF">PHMEG_00021215</name>
</gene>